<dbReference type="Proteomes" id="UP001229955">
    <property type="component" value="Chromosome"/>
</dbReference>
<dbReference type="GO" id="GO:0016987">
    <property type="term" value="F:sigma factor activity"/>
    <property type="evidence" value="ECO:0007669"/>
    <property type="project" value="UniProtKB-KW"/>
</dbReference>
<dbReference type="GO" id="GO:0003677">
    <property type="term" value="F:DNA binding"/>
    <property type="evidence" value="ECO:0007669"/>
    <property type="project" value="InterPro"/>
</dbReference>
<dbReference type="AlphaFoldDB" id="A0AA49K1Q0"/>
<dbReference type="InterPro" id="IPR007627">
    <property type="entry name" value="RNA_pol_sigma70_r2"/>
</dbReference>
<dbReference type="InterPro" id="IPR036388">
    <property type="entry name" value="WH-like_DNA-bd_sf"/>
</dbReference>
<keyword evidence="4" id="KW-0804">Transcription</keyword>
<evidence type="ECO:0000256" key="2">
    <source>
        <dbReference type="ARBA" id="ARBA00023015"/>
    </source>
</evidence>
<evidence type="ECO:0000256" key="3">
    <source>
        <dbReference type="ARBA" id="ARBA00023082"/>
    </source>
</evidence>
<proteinExistence type="inferred from homology"/>
<dbReference type="GO" id="GO:0006352">
    <property type="term" value="P:DNA-templated transcription initiation"/>
    <property type="evidence" value="ECO:0007669"/>
    <property type="project" value="InterPro"/>
</dbReference>
<dbReference type="InterPro" id="IPR039425">
    <property type="entry name" value="RNA_pol_sigma-70-like"/>
</dbReference>
<protein>
    <submittedName>
        <fullName evidence="8">Sigma-70 family RNA polymerase sigma factor</fullName>
    </submittedName>
</protein>
<evidence type="ECO:0000256" key="1">
    <source>
        <dbReference type="ARBA" id="ARBA00010641"/>
    </source>
</evidence>
<keyword evidence="3" id="KW-0731">Sigma factor</keyword>
<organism evidence="8 9">
    <name type="scientific">Pseudogemmatithrix spongiicola</name>
    <dbReference type="NCBI Taxonomy" id="3062599"/>
    <lineage>
        <taxon>Bacteria</taxon>
        <taxon>Pseudomonadati</taxon>
        <taxon>Gemmatimonadota</taxon>
        <taxon>Gemmatimonadia</taxon>
        <taxon>Gemmatimonadales</taxon>
        <taxon>Gemmatimonadaceae</taxon>
        <taxon>Pseudogemmatithrix</taxon>
    </lineage>
</organism>
<dbReference type="EMBL" id="CP130612">
    <property type="protein sequence ID" value="WKW13197.1"/>
    <property type="molecule type" value="Genomic_DNA"/>
</dbReference>
<keyword evidence="2" id="KW-0805">Transcription regulation</keyword>
<dbReference type="RefSeq" id="WP_367886057.1">
    <property type="nucleotide sequence ID" value="NZ_CP130612.1"/>
</dbReference>
<dbReference type="Pfam" id="PF04542">
    <property type="entry name" value="Sigma70_r2"/>
    <property type="match status" value="1"/>
</dbReference>
<accession>A0AA49K1Q0</accession>
<dbReference type="InterPro" id="IPR013325">
    <property type="entry name" value="RNA_pol_sigma_r2"/>
</dbReference>
<reference evidence="8" key="1">
    <citation type="submission" date="2023-07" db="EMBL/GenBank/DDBJ databases">
        <authorList>
            <person name="Haufschild T."/>
            <person name="Kallscheuer N."/>
            <person name="Hammer J."/>
            <person name="Kohn T."/>
            <person name="Kabuu M."/>
            <person name="Jogler M."/>
            <person name="Wohfarth N."/>
            <person name="Heuer A."/>
            <person name="Rohde M."/>
            <person name="van Teeseling M.C.F."/>
            <person name="Jogler C."/>
        </authorList>
    </citation>
    <scope>NUCLEOTIDE SEQUENCE</scope>
    <source>
        <strain evidence="7">Strain 138</strain>
        <strain evidence="8">Strain 318</strain>
    </source>
</reference>
<dbReference type="NCBIfam" id="TIGR02937">
    <property type="entry name" value="sigma70-ECF"/>
    <property type="match status" value="1"/>
</dbReference>
<evidence type="ECO:0000256" key="4">
    <source>
        <dbReference type="ARBA" id="ARBA00023163"/>
    </source>
</evidence>
<dbReference type="EMBL" id="CP130613">
    <property type="protein sequence ID" value="WKW16104.1"/>
    <property type="molecule type" value="Genomic_DNA"/>
</dbReference>
<evidence type="ECO:0000259" key="6">
    <source>
        <dbReference type="Pfam" id="PF08281"/>
    </source>
</evidence>
<dbReference type="InterPro" id="IPR013324">
    <property type="entry name" value="RNA_pol_sigma_r3/r4-like"/>
</dbReference>
<dbReference type="Gene3D" id="1.10.10.10">
    <property type="entry name" value="Winged helix-like DNA-binding domain superfamily/Winged helix DNA-binding domain"/>
    <property type="match status" value="1"/>
</dbReference>
<dbReference type="Gene3D" id="1.10.1740.10">
    <property type="match status" value="1"/>
</dbReference>
<keyword evidence="9" id="KW-1185">Reference proteome</keyword>
<dbReference type="SUPFAM" id="SSF88659">
    <property type="entry name" value="Sigma3 and sigma4 domains of RNA polymerase sigma factors"/>
    <property type="match status" value="1"/>
</dbReference>
<feature type="domain" description="RNA polymerase sigma factor 70 region 4 type 2" evidence="6">
    <location>
        <begin position="131"/>
        <end position="180"/>
    </location>
</feature>
<dbReference type="InterPro" id="IPR014284">
    <property type="entry name" value="RNA_pol_sigma-70_dom"/>
</dbReference>
<dbReference type="PANTHER" id="PTHR43133">
    <property type="entry name" value="RNA POLYMERASE ECF-TYPE SIGMA FACTO"/>
    <property type="match status" value="1"/>
</dbReference>
<evidence type="ECO:0000313" key="7">
    <source>
        <dbReference type="EMBL" id="WKW13197.1"/>
    </source>
</evidence>
<sequence>MAETPTLASPDERALIEGCRRGEPSAQRVVFDRYRDRVYGVALHYLRGDAAAAQDATQEVFVRFFQSATRFREDARLVTYLYRSVANACIDELRRRRRFVFVGDMPEPLHPQTDVGVWEREALGSAGEDAALQQAVHALSPKLRMVVLMRYYDDLSYDEIAAALGVSAGTVASRLSRAHAALSQRLGRDIREEESHDAA</sequence>
<dbReference type="SUPFAM" id="SSF88946">
    <property type="entry name" value="Sigma2 domain of RNA polymerase sigma factors"/>
    <property type="match status" value="1"/>
</dbReference>
<feature type="domain" description="RNA polymerase sigma-70 region 2" evidence="5">
    <location>
        <begin position="31"/>
        <end position="98"/>
    </location>
</feature>
<evidence type="ECO:0000259" key="5">
    <source>
        <dbReference type="Pfam" id="PF04542"/>
    </source>
</evidence>
<evidence type="ECO:0000313" key="8">
    <source>
        <dbReference type="EMBL" id="WKW16104.1"/>
    </source>
</evidence>
<dbReference type="PANTHER" id="PTHR43133:SF51">
    <property type="entry name" value="RNA POLYMERASE SIGMA FACTOR"/>
    <property type="match status" value="1"/>
</dbReference>
<evidence type="ECO:0000313" key="9">
    <source>
        <dbReference type="Proteomes" id="UP001229955"/>
    </source>
</evidence>
<dbReference type="KEGG" id="pspc:Strain318_002514"/>
<name>A0AA49K1Q0_9BACT</name>
<comment type="similarity">
    <text evidence="1">Belongs to the sigma-70 factor family. ECF subfamily.</text>
</comment>
<dbReference type="InterPro" id="IPR013249">
    <property type="entry name" value="RNA_pol_sigma70_r4_t2"/>
</dbReference>
<accession>A0AA49Q5Q6</accession>
<gene>
    <name evidence="7" type="ORF">Strain138_002514</name>
    <name evidence="8" type="ORF">Strain318_002514</name>
</gene>
<dbReference type="Pfam" id="PF08281">
    <property type="entry name" value="Sigma70_r4_2"/>
    <property type="match status" value="1"/>
</dbReference>
<dbReference type="CDD" id="cd06171">
    <property type="entry name" value="Sigma70_r4"/>
    <property type="match status" value="1"/>
</dbReference>